<sequence>MTSVSNAIRPLLRFRISSVCIPRRYATSSSSSTAGSSKRASQVLPSKSKPSPTRLESPAGPGHNDLEPEQLKKQWYATKLYQAGQRVIFRPKSHTGILAASYVIAGSCLVTSCGLAFNNIWAYQTNADLHWIVGVAWRLGIITFTVIGGLAFLRPTGMIKSIDLVSRDGVVKLLVEARPTLPFLRPKSYTIAPYQFEMDRTFVQQLDEPEFMYEDAPQPQGIAASIGRTISKAIWYPFAATRRLVTNEGFMHVQLATKDAPWLKLDTQGTFSNDGRDLLAMGTLKL</sequence>
<accession>A0A0D2IW52</accession>
<keyword evidence="2" id="KW-0472">Membrane</keyword>
<reference evidence="3 4" key="1">
    <citation type="submission" date="2015-01" db="EMBL/GenBank/DDBJ databases">
        <title>The Genome Sequence of Rhinocladiella mackenzie CBS 650.93.</title>
        <authorList>
            <consortium name="The Broad Institute Genomics Platform"/>
            <person name="Cuomo C."/>
            <person name="de Hoog S."/>
            <person name="Gorbushina A."/>
            <person name="Stielow B."/>
            <person name="Teixiera M."/>
            <person name="Abouelleil A."/>
            <person name="Chapman S.B."/>
            <person name="Priest M."/>
            <person name="Young S.K."/>
            <person name="Wortman J."/>
            <person name="Nusbaum C."/>
            <person name="Birren B."/>
        </authorList>
    </citation>
    <scope>NUCLEOTIDE SEQUENCE [LARGE SCALE GENOMIC DNA]</scope>
    <source>
        <strain evidence="3 4">CBS 650.93</strain>
    </source>
</reference>
<feature type="region of interest" description="Disordered" evidence="1">
    <location>
        <begin position="27"/>
        <end position="66"/>
    </location>
</feature>
<evidence type="ECO:0000256" key="1">
    <source>
        <dbReference type="SAM" id="MobiDB-lite"/>
    </source>
</evidence>
<feature type="transmembrane region" description="Helical" evidence="2">
    <location>
        <begin position="129"/>
        <end position="153"/>
    </location>
</feature>
<protein>
    <submittedName>
        <fullName evidence="3">Uncharacterized protein</fullName>
    </submittedName>
</protein>
<gene>
    <name evidence="3" type="ORF">Z518_01356</name>
</gene>
<dbReference type="RefSeq" id="XP_013277410.1">
    <property type="nucleotide sequence ID" value="XM_013421956.1"/>
</dbReference>
<name>A0A0D2IW52_9EURO</name>
<dbReference type="STRING" id="1442369.A0A0D2IW52"/>
<proteinExistence type="predicted"/>
<dbReference type="OrthoDB" id="4140442at2759"/>
<feature type="transmembrane region" description="Helical" evidence="2">
    <location>
        <begin position="96"/>
        <end position="117"/>
    </location>
</feature>
<feature type="compositionally biased region" description="Low complexity" evidence="1">
    <location>
        <begin position="27"/>
        <end position="41"/>
    </location>
</feature>
<dbReference type="Proteomes" id="UP000053617">
    <property type="component" value="Unassembled WGS sequence"/>
</dbReference>
<evidence type="ECO:0000313" key="3">
    <source>
        <dbReference type="EMBL" id="KIX10274.1"/>
    </source>
</evidence>
<keyword evidence="2" id="KW-1133">Transmembrane helix</keyword>
<organism evidence="3 4">
    <name type="scientific">Rhinocladiella mackenziei CBS 650.93</name>
    <dbReference type="NCBI Taxonomy" id="1442369"/>
    <lineage>
        <taxon>Eukaryota</taxon>
        <taxon>Fungi</taxon>
        <taxon>Dikarya</taxon>
        <taxon>Ascomycota</taxon>
        <taxon>Pezizomycotina</taxon>
        <taxon>Eurotiomycetes</taxon>
        <taxon>Chaetothyriomycetidae</taxon>
        <taxon>Chaetothyriales</taxon>
        <taxon>Herpotrichiellaceae</taxon>
        <taxon>Rhinocladiella</taxon>
    </lineage>
</organism>
<dbReference type="EMBL" id="KN847475">
    <property type="protein sequence ID" value="KIX10274.1"/>
    <property type="molecule type" value="Genomic_DNA"/>
</dbReference>
<keyword evidence="4" id="KW-1185">Reference proteome</keyword>
<evidence type="ECO:0000313" key="4">
    <source>
        <dbReference type="Proteomes" id="UP000053617"/>
    </source>
</evidence>
<dbReference type="HOGENOM" id="CLU_086724_0_0_1"/>
<dbReference type="AlphaFoldDB" id="A0A0D2IW52"/>
<evidence type="ECO:0000256" key="2">
    <source>
        <dbReference type="SAM" id="Phobius"/>
    </source>
</evidence>
<dbReference type="VEuPathDB" id="FungiDB:Z518_01356"/>
<keyword evidence="2" id="KW-0812">Transmembrane</keyword>
<dbReference type="GeneID" id="25289427"/>